<protein>
    <submittedName>
        <fullName evidence="1">Uncharacterized protein</fullName>
    </submittedName>
</protein>
<sequence>MEFQSTLDRRGIFGLVLMGILAALLNVPASSNAQDAFGTISPELGALDGMEFRTGIVRVGKGSEAQPLEDKLIFQNGNFISEICRQFNFQPAPYWIRKDGDEVHFLAELVSPTDGKMRWEGALSQGELHGTMHWTKHRWYWTIDVEHTIVGVLDKPVSAKPGRPE</sequence>
<dbReference type="AlphaFoldDB" id="A0A2G1QQN1"/>
<gene>
    <name evidence="1" type="ORF">CSC94_08955</name>
</gene>
<dbReference type="RefSeq" id="WP_099305962.1">
    <property type="nucleotide sequence ID" value="NZ_PDVP01000003.1"/>
</dbReference>
<comment type="caution">
    <text evidence="1">The sequence shown here is derived from an EMBL/GenBank/DDBJ whole genome shotgun (WGS) entry which is preliminary data.</text>
</comment>
<proteinExistence type="predicted"/>
<reference evidence="1 2" key="1">
    <citation type="submission" date="2017-10" db="EMBL/GenBank/DDBJ databases">
        <title>Sedimentibacterium mangrovi gen. nov., sp. nov., a novel member of family Phyllobacteriacea isolated from mangrove sediment.</title>
        <authorList>
            <person name="Liao H."/>
            <person name="Tian Y."/>
        </authorList>
    </citation>
    <scope>NUCLEOTIDE SEQUENCE [LARGE SCALE GENOMIC DNA]</scope>
    <source>
        <strain evidence="1 2">X9-2-2</strain>
    </source>
</reference>
<accession>A0A2G1QQN1</accession>
<dbReference type="EMBL" id="PDVP01000003">
    <property type="protein sequence ID" value="PHP67795.1"/>
    <property type="molecule type" value="Genomic_DNA"/>
</dbReference>
<dbReference type="OrthoDB" id="6119866at2"/>
<name>A0A2G1QQN1_9HYPH</name>
<evidence type="ECO:0000313" key="1">
    <source>
        <dbReference type="EMBL" id="PHP67795.1"/>
    </source>
</evidence>
<evidence type="ECO:0000313" key="2">
    <source>
        <dbReference type="Proteomes" id="UP000221168"/>
    </source>
</evidence>
<keyword evidence="2" id="KW-1185">Reference proteome</keyword>
<organism evidence="1 2">
    <name type="scientific">Zhengella mangrovi</name>
    <dbReference type="NCBI Taxonomy" id="1982044"/>
    <lineage>
        <taxon>Bacteria</taxon>
        <taxon>Pseudomonadati</taxon>
        <taxon>Pseudomonadota</taxon>
        <taxon>Alphaproteobacteria</taxon>
        <taxon>Hyphomicrobiales</taxon>
        <taxon>Notoacmeibacteraceae</taxon>
        <taxon>Zhengella</taxon>
    </lineage>
</organism>
<dbReference type="Proteomes" id="UP000221168">
    <property type="component" value="Unassembled WGS sequence"/>
</dbReference>